<evidence type="ECO:0000256" key="1">
    <source>
        <dbReference type="PROSITE-ProRule" id="PRU00221"/>
    </source>
</evidence>
<feature type="repeat" description="WD" evidence="1">
    <location>
        <begin position="1234"/>
        <end position="1275"/>
    </location>
</feature>
<dbReference type="GO" id="GO:0007035">
    <property type="term" value="P:vacuolar acidification"/>
    <property type="evidence" value="ECO:0007669"/>
    <property type="project" value="TreeGrafter"/>
</dbReference>
<evidence type="ECO:0000313" key="5">
    <source>
        <dbReference type="Proteomes" id="UP000636800"/>
    </source>
</evidence>
<evidence type="ECO:0000313" key="4">
    <source>
        <dbReference type="EMBL" id="KAG0464120.1"/>
    </source>
</evidence>
<organism evidence="4 5">
    <name type="scientific">Vanilla planifolia</name>
    <name type="common">Vanilla</name>
    <dbReference type="NCBI Taxonomy" id="51239"/>
    <lineage>
        <taxon>Eukaryota</taxon>
        <taxon>Viridiplantae</taxon>
        <taxon>Streptophyta</taxon>
        <taxon>Embryophyta</taxon>
        <taxon>Tracheophyta</taxon>
        <taxon>Spermatophyta</taxon>
        <taxon>Magnoliopsida</taxon>
        <taxon>Liliopsida</taxon>
        <taxon>Asparagales</taxon>
        <taxon>Orchidaceae</taxon>
        <taxon>Vanilloideae</taxon>
        <taxon>Vanilleae</taxon>
        <taxon>Vanilla</taxon>
    </lineage>
</organism>
<dbReference type="Proteomes" id="UP000636800">
    <property type="component" value="Chromosome 10"/>
</dbReference>
<dbReference type="InterPro" id="IPR059243">
    <property type="entry name" value="At2g46540-like"/>
</dbReference>
<dbReference type="InterPro" id="IPR015943">
    <property type="entry name" value="WD40/YVTN_repeat-like_dom_sf"/>
</dbReference>
<dbReference type="Pfam" id="PF12234">
    <property type="entry name" value="Rav1p_C"/>
    <property type="match status" value="1"/>
</dbReference>
<dbReference type="InterPro" id="IPR036322">
    <property type="entry name" value="WD40_repeat_dom_sf"/>
</dbReference>
<dbReference type="SUPFAM" id="SSF50978">
    <property type="entry name" value="WD40 repeat-like"/>
    <property type="match status" value="1"/>
</dbReference>
<feature type="region of interest" description="Disordered" evidence="2">
    <location>
        <begin position="1452"/>
        <end position="1471"/>
    </location>
</feature>
<evidence type="ECO:0000256" key="2">
    <source>
        <dbReference type="SAM" id="MobiDB-lite"/>
    </source>
</evidence>
<dbReference type="InterPro" id="IPR052208">
    <property type="entry name" value="DmX-like/RAVE_component"/>
</dbReference>
<gene>
    <name evidence="4" type="ORF">HPP92_020189</name>
</gene>
<feature type="domain" description="Ig-like" evidence="3">
    <location>
        <begin position="682"/>
        <end position="800"/>
    </location>
</feature>
<dbReference type="EMBL" id="JADCNL010000010">
    <property type="protein sequence ID" value="KAG0464120.1"/>
    <property type="molecule type" value="Genomic_DNA"/>
</dbReference>
<dbReference type="GO" id="GO:0043291">
    <property type="term" value="C:RAVE complex"/>
    <property type="evidence" value="ECO:0007669"/>
    <property type="project" value="TreeGrafter"/>
</dbReference>
<dbReference type="PANTHER" id="PTHR13950:SF9">
    <property type="entry name" value="RABCONNECTIN-3A"/>
    <property type="match status" value="1"/>
</dbReference>
<keyword evidence="5" id="KW-1185">Reference proteome</keyword>
<dbReference type="SMART" id="SM00320">
    <property type="entry name" value="WD40"/>
    <property type="match status" value="6"/>
</dbReference>
<reference evidence="4 5" key="1">
    <citation type="journal article" date="2020" name="Nat. Food">
        <title>A phased Vanilla planifolia genome enables genetic improvement of flavour and production.</title>
        <authorList>
            <person name="Hasing T."/>
            <person name="Tang H."/>
            <person name="Brym M."/>
            <person name="Khazi F."/>
            <person name="Huang T."/>
            <person name="Chambers A.H."/>
        </authorList>
    </citation>
    <scope>NUCLEOTIDE SEQUENCE [LARGE SCALE GENOMIC DNA]</scope>
    <source>
        <tissue evidence="4">Leaf</tissue>
    </source>
</reference>
<dbReference type="PROSITE" id="PS50835">
    <property type="entry name" value="IG_LIKE"/>
    <property type="match status" value="1"/>
</dbReference>
<dbReference type="InterPro" id="IPR001680">
    <property type="entry name" value="WD40_rpt"/>
</dbReference>
<sequence length="1471" mass="164062">MSADHYVVESWMVAWAFQSDCQENLLSSILSTEPSWLEMRNLGMGFWFTDASQLRPRMEKLARAQYLKRKNPKDCALLYLALNRLQVLVGLFKISKDEKDKVLFGFLSRNFQEEKNKAAALKNAYVLMGRRELELAVAFFLLGGDHFSAVTVCAKNLGDEQLAIVICRLLEGFGGSLERQLISNILLPNAIEKGDYWMCSLFEWNLGNYSLSVKRLFELSMFSTIDDTATCSSIPFEDPHICPYVMIIASKQSLKNEIGDFMASVLSKFAAMMNTYSLGRFGLPLEALDCFAAASTLQSSDEERSFDIENHTIFGKFMNLFNATSVAPQTWLRGDFIYYLETNIKLRLAMQYISSLLQELPTWASKTPETLEQFLSPYNSLRDQEEHQIEEFRKNLKVVLLTFERRYSLKLIDIANMVLVFACQSGLLFLGYHLLHGIICPRHDVHSQHIAGHCILCPALICLLLKATREVFCMYSRYAVCCHLTDSALKLLFGRSSTVEDSGDWFLPRDLCLRSLIYSLRIIRQLLKFYDHLLLAERLSLRTYSLLEFMEYAICFSHMLFGRNLTELVRMVWQIYTISFSNHTSMEVMLADLMKLLHQGLEINSGDAANGCAEVIQVCSNEAKAKQVACSALLIPTDERWKLIETSLWMLVDNFANQQLSKFLPGKDLETENSMTPQKQLPTVVAKLAMASVVYVSSSLTKLLACFLIGKASKDLPVATLDWLEESDQCESGSLQCHIDKGACLTPMSSNSIEDNEALLQKLWEISVKPKDIYHCFLNERVYAFTYHSKKAPSSWKDISSFNLGEHESGASYHTSKGNFRITAPNVIDSLFVKREADADTTTLVTRRRDSNPKFENPAFANLKDIVKRNGELLEAICCNSINEQQLAVASNRKGLLFYNWKMEPNFKEKALHIWSEVAWPLNGWAGSASKPVAAHVSSGDGIGSKSGERLGLRGATRGSGSMARPGRDLTGGGAFGIPGYAGMGASGLGWVEQFEFEEFVDAPATAENVRSRALCSHPSRPFLLAGTDNTRIYLWEFGMDRATATYSVLPAANVPTHYKLSSLSAMEFDQSGHRFATAALDGMVCTWQVDVGGKGDVHSTESAHLFNNHASDVAYVAASGSILATAGFNSNGANILVWDTLAPPAASQASLVCHEGGARSLSVFDNGLGTGSISPLIITGGKNGDLGLHDFRYIANGRGKQYRCPSDLDIRSSNGYDDPKTIENAKGMIWYIPKAHLGSITKIATIPCSTMFLTGSKDGDVKLWDAKNAKLVFHWKKIHERHTFLQPNSRNIGAVVRAAVTDIQVFSNGFLTCGGDGSVKLPKVWFAGDLRRCHVEEKWCCCLSRNQEFLLVKQELQLQFSARIRRRREGKEKLEQRYCWRKKEVGEERFRAAAVVRSAEKYGEMGLMEKLKVFAVQEPVVTASCLIAGVGLFLPAVVRPILDSLESAKQVPQPPLSDVVAGVTGKKQRE</sequence>
<dbReference type="Gene3D" id="2.130.10.10">
    <property type="entry name" value="YVTN repeat-like/Quinoprotein amine dehydrogenase"/>
    <property type="match status" value="2"/>
</dbReference>
<comment type="caution">
    <text evidence="4">The sequence shown here is derived from an EMBL/GenBank/DDBJ whole genome shotgun (WGS) entry which is preliminary data.</text>
</comment>
<dbReference type="OrthoDB" id="120976at2759"/>
<dbReference type="CDD" id="cd22904">
    <property type="entry name" value="NDUFA3_plant"/>
    <property type="match status" value="1"/>
</dbReference>
<proteinExistence type="predicted"/>
<accession>A0A835Q0U5</accession>
<evidence type="ECO:0000259" key="3">
    <source>
        <dbReference type="PROSITE" id="PS50835"/>
    </source>
</evidence>
<dbReference type="InterPro" id="IPR007110">
    <property type="entry name" value="Ig-like_dom"/>
</dbReference>
<dbReference type="PROSITE" id="PS50294">
    <property type="entry name" value="WD_REPEATS_REGION"/>
    <property type="match status" value="1"/>
</dbReference>
<dbReference type="InterPro" id="IPR022033">
    <property type="entry name" value="Rav1p_C"/>
</dbReference>
<name>A0A835Q0U5_VANPL</name>
<dbReference type="Pfam" id="PF00400">
    <property type="entry name" value="WD40"/>
    <property type="match status" value="1"/>
</dbReference>
<dbReference type="PROSITE" id="PS50082">
    <property type="entry name" value="WD_REPEATS_2"/>
    <property type="match status" value="1"/>
</dbReference>
<protein>
    <recommendedName>
        <fullName evidence="3">Ig-like domain-containing protein</fullName>
    </recommendedName>
</protein>
<dbReference type="PANTHER" id="PTHR13950">
    <property type="entry name" value="RABCONNECTIN-RELATED"/>
    <property type="match status" value="1"/>
</dbReference>
<keyword evidence="1" id="KW-0853">WD repeat</keyword>